<evidence type="ECO:0000313" key="1">
    <source>
        <dbReference type="EMBL" id="RDH27797.1"/>
    </source>
</evidence>
<evidence type="ECO:0000313" key="2">
    <source>
        <dbReference type="Proteomes" id="UP000253729"/>
    </source>
</evidence>
<reference evidence="1 2" key="1">
    <citation type="submission" date="2018-07" db="EMBL/GenBank/DDBJ databases">
        <title>The genomes of Aspergillus section Nigri reveals drivers in fungal speciation.</title>
        <authorList>
            <consortium name="DOE Joint Genome Institute"/>
            <person name="Vesth T.C."/>
            <person name="Nybo J."/>
            <person name="Theobald S."/>
            <person name="Brandl J."/>
            <person name="Frisvad J.C."/>
            <person name="Nielsen K.F."/>
            <person name="Lyhne E.K."/>
            <person name="Kogle M.E."/>
            <person name="Kuo A."/>
            <person name="Riley R."/>
            <person name="Clum A."/>
            <person name="Nolan M."/>
            <person name="Lipzen A."/>
            <person name="Salamov A."/>
            <person name="Henrissat B."/>
            <person name="Wiebenga A."/>
            <person name="De vries R.P."/>
            <person name="Grigoriev I.V."/>
            <person name="Mortensen U.H."/>
            <person name="Andersen M.R."/>
            <person name="Baker S.E."/>
        </authorList>
    </citation>
    <scope>NUCLEOTIDE SEQUENCE [LARGE SCALE GENOMIC DNA]</scope>
    <source>
        <strain evidence="1 2">CBS 139.54b</strain>
    </source>
</reference>
<dbReference type="Proteomes" id="UP000253729">
    <property type="component" value="Unassembled WGS sequence"/>
</dbReference>
<proteinExistence type="predicted"/>
<accession>A0A3F3PLK7</accession>
<dbReference type="EMBL" id="KZ852083">
    <property type="protein sequence ID" value="RDH27797.1"/>
    <property type="molecule type" value="Genomic_DNA"/>
</dbReference>
<dbReference type="RefSeq" id="XP_026620819.1">
    <property type="nucleotide sequence ID" value="XM_026768086.1"/>
</dbReference>
<sequence>MPPYPTPTTPIIHLLTRDICTMDNHHFYRRKGTTKWIEYPPETPPPPPEQDTRISNSTYLLSLFQEKPGPGKPLHWSFFVAREGESTRAGVPGYG</sequence>
<keyword evidence="2" id="KW-1185">Reference proteome</keyword>
<gene>
    <name evidence="1" type="ORF">BDQ94DRAFT_153135</name>
</gene>
<protein>
    <submittedName>
        <fullName evidence="1">Uncharacterized protein</fullName>
    </submittedName>
</protein>
<name>A0A3F3PLK7_9EURO</name>
<organism evidence="1 2">
    <name type="scientific">Aspergillus welwitschiae</name>
    <dbReference type="NCBI Taxonomy" id="1341132"/>
    <lineage>
        <taxon>Eukaryota</taxon>
        <taxon>Fungi</taxon>
        <taxon>Dikarya</taxon>
        <taxon>Ascomycota</taxon>
        <taxon>Pezizomycotina</taxon>
        <taxon>Eurotiomycetes</taxon>
        <taxon>Eurotiomycetidae</taxon>
        <taxon>Eurotiales</taxon>
        <taxon>Aspergillaceae</taxon>
        <taxon>Aspergillus</taxon>
        <taxon>Aspergillus subgen. Circumdati</taxon>
    </lineage>
</organism>
<dbReference type="AlphaFoldDB" id="A0A3F3PLK7"/>
<dbReference type="GeneID" id="38136442"/>